<dbReference type="OrthoDB" id="5824032at2759"/>
<name>A0A6P6XME2_DERPT</name>
<dbReference type="FunCoup" id="A0A6P6XME2">
    <property type="interactions" value="86"/>
</dbReference>
<dbReference type="PANTHER" id="PTHR21106">
    <property type="entry name" value="NADH DEHYDROGENASE [UBIQUINONE] 1 BETA SUBCOMPLEX SUBUNIT 6"/>
    <property type="match status" value="1"/>
</dbReference>
<accession>A0A6P6XME2</accession>
<dbReference type="GO" id="GO:0005739">
    <property type="term" value="C:mitochondrion"/>
    <property type="evidence" value="ECO:0007669"/>
    <property type="project" value="GOC"/>
</dbReference>
<sequence>MGGHDHGNKVQKTSISEEEIRKILTRAKAQIPSESPKFAHSPSSGVLHTSIEGAFSNERARLGPTFTETDRQWRIKYLESQNLHPAEPFEVPELSKVHYNPIRRFYRWPLDQLEKFLRNHMQTHNAVFTRKIIGGTLIGYFTLLTIWYQLNYNVPNWEYKKGYRIFYTREAVMPGDSRWPMPNPRKESWQHYDLDFHYRNALRNDPK</sequence>
<dbReference type="GO" id="GO:0006120">
    <property type="term" value="P:mitochondrial electron transport, NADH to ubiquinone"/>
    <property type="evidence" value="ECO:0007669"/>
    <property type="project" value="InterPro"/>
</dbReference>
<keyword evidence="1" id="KW-1185">Reference proteome</keyword>
<dbReference type="PANTHER" id="PTHR21106:SF2">
    <property type="entry name" value="NADH DEHYDROGENASE [UBIQUINONE] 1 BETA SUBCOMPLEX SUBUNIT 6"/>
    <property type="match status" value="1"/>
</dbReference>
<organism evidence="1 2">
    <name type="scientific">Dermatophagoides pteronyssinus</name>
    <name type="common">European house dust mite</name>
    <dbReference type="NCBI Taxonomy" id="6956"/>
    <lineage>
        <taxon>Eukaryota</taxon>
        <taxon>Metazoa</taxon>
        <taxon>Ecdysozoa</taxon>
        <taxon>Arthropoda</taxon>
        <taxon>Chelicerata</taxon>
        <taxon>Arachnida</taxon>
        <taxon>Acari</taxon>
        <taxon>Acariformes</taxon>
        <taxon>Sarcoptiformes</taxon>
        <taxon>Astigmata</taxon>
        <taxon>Psoroptidia</taxon>
        <taxon>Analgoidea</taxon>
        <taxon>Pyroglyphidae</taxon>
        <taxon>Dermatophagoidinae</taxon>
        <taxon>Dermatophagoides</taxon>
    </lineage>
</organism>
<dbReference type="RefSeq" id="XP_027194597.1">
    <property type="nucleotide sequence ID" value="XM_027338796.1"/>
</dbReference>
<gene>
    <name evidence="2" type="primary">LOC113789278</name>
</gene>
<dbReference type="OMA" id="IRFWTGK"/>
<protein>
    <submittedName>
        <fullName evidence="2">Uncharacterized protein LOC113789278</fullName>
    </submittedName>
</protein>
<evidence type="ECO:0000313" key="1">
    <source>
        <dbReference type="Proteomes" id="UP000515146"/>
    </source>
</evidence>
<dbReference type="InParanoid" id="A0A6P6XME2"/>
<dbReference type="AlphaFoldDB" id="A0A6P6XME2"/>
<evidence type="ECO:0000313" key="2">
    <source>
        <dbReference type="RefSeq" id="XP_027194597.1"/>
    </source>
</evidence>
<dbReference type="Proteomes" id="UP000515146">
    <property type="component" value="Unplaced"/>
</dbReference>
<dbReference type="Pfam" id="PF09782">
    <property type="entry name" value="NDUF_B6"/>
    <property type="match status" value="1"/>
</dbReference>
<dbReference type="CTD" id="34925"/>
<proteinExistence type="predicted"/>
<dbReference type="KEGG" id="dpte:113789278"/>
<reference evidence="2" key="1">
    <citation type="submission" date="2025-08" db="UniProtKB">
        <authorList>
            <consortium name="RefSeq"/>
        </authorList>
    </citation>
    <scope>IDENTIFICATION</scope>
    <source>
        <strain evidence="2">Airmid</strain>
    </source>
</reference>
<dbReference type="InterPro" id="IPR019174">
    <property type="entry name" value="NADH_DH_b-subcmplx_su6"/>
</dbReference>